<dbReference type="Pfam" id="PF15275">
    <property type="entry name" value="PEHE"/>
    <property type="match status" value="1"/>
</dbReference>
<dbReference type="AlphaFoldDB" id="A0A3S3P7C3"/>
<evidence type="ECO:0000256" key="1">
    <source>
        <dbReference type="SAM" id="MobiDB-lite"/>
    </source>
</evidence>
<feature type="compositionally biased region" description="Polar residues" evidence="1">
    <location>
        <begin position="427"/>
        <end position="446"/>
    </location>
</feature>
<feature type="region of interest" description="Disordered" evidence="1">
    <location>
        <begin position="421"/>
        <end position="446"/>
    </location>
</feature>
<dbReference type="PROSITE" id="PS52052">
    <property type="entry name" value="PEHE"/>
    <property type="match status" value="1"/>
</dbReference>
<dbReference type="EMBL" id="NCKU01002809">
    <property type="protein sequence ID" value="RWS08733.1"/>
    <property type="molecule type" value="Genomic_DNA"/>
</dbReference>
<feature type="region of interest" description="Disordered" evidence="1">
    <location>
        <begin position="614"/>
        <end position="667"/>
    </location>
</feature>
<dbReference type="SMART" id="SM01300">
    <property type="entry name" value="PEHE"/>
    <property type="match status" value="1"/>
</dbReference>
<dbReference type="GO" id="GO:0035035">
    <property type="term" value="F:histone acetyltransferase binding"/>
    <property type="evidence" value="ECO:0007669"/>
    <property type="project" value="TreeGrafter"/>
</dbReference>
<name>A0A3S3P7C3_9ACAR</name>
<gene>
    <name evidence="5" type="ORF">B4U79_00431</name>
    <name evidence="3" type="ORF">B4U79_07126</name>
    <name evidence="4" type="ORF">B4U79_09058</name>
</gene>
<evidence type="ECO:0000313" key="5">
    <source>
        <dbReference type="EMBL" id="RWS09491.1"/>
    </source>
</evidence>
<dbReference type="GO" id="GO:0044545">
    <property type="term" value="C:NSL complex"/>
    <property type="evidence" value="ECO:0007669"/>
    <property type="project" value="TreeGrafter"/>
</dbReference>
<reference evidence="5 6" key="1">
    <citation type="journal article" date="2018" name="Gigascience">
        <title>Genomes of trombidid mites reveal novel predicted allergens and laterally-transferred genes associated with secondary metabolism.</title>
        <authorList>
            <person name="Dong X."/>
            <person name="Chaisiri K."/>
            <person name="Xia D."/>
            <person name="Armstrong S.D."/>
            <person name="Fang Y."/>
            <person name="Donnelly M.J."/>
            <person name="Kadowaki T."/>
            <person name="McGarry J.W."/>
            <person name="Darby A.C."/>
            <person name="Makepeace B.L."/>
        </authorList>
    </citation>
    <scope>NUCLEOTIDE SEQUENCE [LARGE SCALE GENOMIC DNA]</scope>
    <source>
        <strain evidence="5">UoL-WK</strain>
    </source>
</reference>
<dbReference type="InterPro" id="IPR029332">
    <property type="entry name" value="PEHE_dom"/>
</dbReference>
<feature type="domain" description="PEHE" evidence="2">
    <location>
        <begin position="697"/>
        <end position="835"/>
    </location>
</feature>
<proteinExistence type="predicted"/>
<evidence type="ECO:0000313" key="3">
    <source>
        <dbReference type="EMBL" id="RWS08733.1"/>
    </source>
</evidence>
<comment type="caution">
    <text evidence="5">The sequence shown here is derived from an EMBL/GenBank/DDBJ whole genome shotgun (WGS) entry which is preliminary data.</text>
</comment>
<feature type="compositionally biased region" description="Basic and acidic residues" evidence="1">
    <location>
        <begin position="121"/>
        <end position="145"/>
    </location>
</feature>
<feature type="compositionally biased region" description="Basic and acidic residues" evidence="1">
    <location>
        <begin position="824"/>
        <end position="838"/>
    </location>
</feature>
<feature type="region of interest" description="Disordered" evidence="1">
    <location>
        <begin position="874"/>
        <end position="934"/>
    </location>
</feature>
<feature type="region of interest" description="Disordered" evidence="1">
    <location>
        <begin position="561"/>
        <end position="586"/>
    </location>
</feature>
<evidence type="ECO:0000259" key="2">
    <source>
        <dbReference type="PROSITE" id="PS52052"/>
    </source>
</evidence>
<feature type="compositionally biased region" description="Acidic residues" evidence="1">
    <location>
        <begin position="919"/>
        <end position="934"/>
    </location>
</feature>
<dbReference type="EMBL" id="NCKU01002483">
    <property type="protein sequence ID" value="RWS09487.1"/>
    <property type="molecule type" value="Genomic_DNA"/>
</dbReference>
<dbReference type="Proteomes" id="UP000285301">
    <property type="component" value="Unassembled WGS sequence"/>
</dbReference>
<dbReference type="InterPro" id="IPR026180">
    <property type="entry name" value="NSL1"/>
</dbReference>
<feature type="compositionally biased region" description="Basic and acidic residues" evidence="1">
    <location>
        <begin position="631"/>
        <end position="648"/>
    </location>
</feature>
<reference evidence="5" key="2">
    <citation type="submission" date="2018-11" db="EMBL/GenBank/DDBJ databases">
        <title>Trombidioid mite genomics.</title>
        <authorList>
            <person name="Dong X."/>
        </authorList>
    </citation>
    <scope>NUCLEOTIDE SEQUENCE</scope>
    <source>
        <strain evidence="5">UoL-WK</strain>
    </source>
</reference>
<dbReference type="PANTHER" id="PTHR22443">
    <property type="entry name" value="NON-SPECIFIC LETHAL 1, ISOFORM M"/>
    <property type="match status" value="1"/>
</dbReference>
<feature type="region of interest" description="Disordered" evidence="1">
    <location>
        <begin position="758"/>
        <end position="846"/>
    </location>
</feature>
<accession>A0A3S3P7C3</accession>
<keyword evidence="6" id="KW-1185">Reference proteome</keyword>
<organism evidence="5 6">
    <name type="scientific">Dinothrombium tinctorium</name>
    <dbReference type="NCBI Taxonomy" id="1965070"/>
    <lineage>
        <taxon>Eukaryota</taxon>
        <taxon>Metazoa</taxon>
        <taxon>Ecdysozoa</taxon>
        <taxon>Arthropoda</taxon>
        <taxon>Chelicerata</taxon>
        <taxon>Arachnida</taxon>
        <taxon>Acari</taxon>
        <taxon>Acariformes</taxon>
        <taxon>Trombidiformes</taxon>
        <taxon>Prostigmata</taxon>
        <taxon>Anystina</taxon>
        <taxon>Parasitengona</taxon>
        <taxon>Trombidioidea</taxon>
        <taxon>Trombidiidae</taxon>
        <taxon>Dinothrombium</taxon>
    </lineage>
</organism>
<dbReference type="OrthoDB" id="6022640at2759"/>
<dbReference type="STRING" id="1965070.A0A3S3P7C3"/>
<evidence type="ECO:0000313" key="4">
    <source>
        <dbReference type="EMBL" id="RWS09487.1"/>
    </source>
</evidence>
<feature type="region of interest" description="Disordered" evidence="1">
    <location>
        <begin position="118"/>
        <end position="153"/>
    </location>
</feature>
<evidence type="ECO:0000313" key="6">
    <source>
        <dbReference type="Proteomes" id="UP000285301"/>
    </source>
</evidence>
<sequence>MNSFLNGTNENAVNVSTNGALLTGAQLTTPTRMGLLNNSSVKDGITHKVLLLKPSKVENGQRLNLVTLALTPSINASVNPSPNPKLDALNNSRRNANTMSTMNTQLPALDDTCNKTNLHSNLDEKKQLKSSEKREMAKLKQESKTKCSSNKEGNYCSQQLSLEAHTQSLIKRIKRLQAKQLQKHVEKQLKGFVRCEQTVNEIGCQYLNDQKKDECSSCTSHAKKQVSSAEDKIKLFSAEGVKSLSTSALFQQQTMPSVIQSPSTTCNDSSLAKLLQQRSENVSESNGTSVHTNKLVVKREEIEELSAACGTLKSNLQHLEGSYDSDATESSSGGESGDELDELNSFKQTQLTGSNASIPIDKRASWKWYVERGAIASRWTWLQAQVADLEFKIRQQNEMYRQLRANKGTITFSYRENMPTAAGVSPQDLNKQNASNEVTERTSPSTVNEDEMLHCVRTLPLKQMRKRKLVRAASALSGATRKIARHSTVQCICNSLPHYVSPCVLCNGRYGYVQVIDTDCMPHYERIALLDSSCHSVLSLPNDVSLGLHFSKLLKKETIQQPATARHQYKKRKGSQPSDFAYKFGVDGRKGRKSQAVISSSKLRKKYDGTVKRKYSKNSCGDQGFSKRPKFRDGHEHPNGSGDSRHDPSFSPFCADSGTSAPLNRRRRSEQQFDINNIVIPYSIASATRVEKLQYKEILTPKWRVTESEDGVINNTVIENPDDIEDLSDEAFAERHQRCEADERKRFGCALNKSRSRLSRQRLDSSRSEFNTNYVNNATGDSNIDSSSQDSFASNPVSSNTGLTANSHDHRTNQEVTHGTPAKTTERHRTSSSSKRDDSIDEDSYIEVPPYEKRRFPLSDVAYTELLEVKLHDDSESDSVVIQVKQETKSTSNAESNTTNERPETPHSTSSSSLVDNGAETDDNAADPEWEPKE</sequence>
<feature type="compositionally biased region" description="Polar residues" evidence="1">
    <location>
        <begin position="769"/>
        <end position="806"/>
    </location>
</feature>
<feature type="compositionally biased region" description="Polar residues" evidence="1">
    <location>
        <begin position="889"/>
        <end position="915"/>
    </location>
</feature>
<protein>
    <recommendedName>
        <fullName evidence="2">PEHE domain-containing protein</fullName>
    </recommendedName>
</protein>
<dbReference type="EMBL" id="NCKU01002482">
    <property type="protein sequence ID" value="RWS09491.1"/>
    <property type="molecule type" value="Genomic_DNA"/>
</dbReference>
<dbReference type="PANTHER" id="PTHR22443:SF18">
    <property type="entry name" value="NON-SPECIFIC LETHAL 1, ISOFORM M"/>
    <property type="match status" value="1"/>
</dbReference>
<dbReference type="Gene3D" id="6.10.250.3170">
    <property type="match status" value="1"/>
</dbReference>